<comment type="caution">
    <text evidence="2">The sequence shown here is derived from an EMBL/GenBank/DDBJ whole genome shotgun (WGS) entry which is preliminary data.</text>
</comment>
<accession>A0AAV1W146</accession>
<reference evidence="2 3" key="1">
    <citation type="submission" date="2024-03" db="EMBL/GenBank/DDBJ databases">
        <authorList>
            <person name="Martinez-Hernandez J."/>
        </authorList>
    </citation>
    <scope>NUCLEOTIDE SEQUENCE [LARGE SCALE GENOMIC DNA]</scope>
</reference>
<keyword evidence="1" id="KW-0732">Signal</keyword>
<keyword evidence="3" id="KW-1185">Reference proteome</keyword>
<proteinExistence type="predicted"/>
<gene>
    <name evidence="2" type="ORF">LLUT_LOCUS4204</name>
</gene>
<protein>
    <submittedName>
        <fullName evidence="2">Uncharacterized protein</fullName>
    </submittedName>
</protein>
<dbReference type="Proteomes" id="UP001497480">
    <property type="component" value="Unassembled WGS sequence"/>
</dbReference>
<organism evidence="2 3">
    <name type="scientific">Lupinus luteus</name>
    <name type="common">European yellow lupine</name>
    <dbReference type="NCBI Taxonomy" id="3873"/>
    <lineage>
        <taxon>Eukaryota</taxon>
        <taxon>Viridiplantae</taxon>
        <taxon>Streptophyta</taxon>
        <taxon>Embryophyta</taxon>
        <taxon>Tracheophyta</taxon>
        <taxon>Spermatophyta</taxon>
        <taxon>Magnoliopsida</taxon>
        <taxon>eudicotyledons</taxon>
        <taxon>Gunneridae</taxon>
        <taxon>Pentapetalae</taxon>
        <taxon>rosids</taxon>
        <taxon>fabids</taxon>
        <taxon>Fabales</taxon>
        <taxon>Fabaceae</taxon>
        <taxon>Papilionoideae</taxon>
        <taxon>50 kb inversion clade</taxon>
        <taxon>genistoids sensu lato</taxon>
        <taxon>core genistoids</taxon>
        <taxon>Genisteae</taxon>
        <taxon>Lupinus</taxon>
    </lineage>
</organism>
<name>A0AAV1W146_LUPLU</name>
<feature type="signal peptide" evidence="1">
    <location>
        <begin position="1"/>
        <end position="24"/>
    </location>
</feature>
<dbReference type="EMBL" id="CAXHTB010000003">
    <property type="protein sequence ID" value="CAL0303144.1"/>
    <property type="molecule type" value="Genomic_DNA"/>
</dbReference>
<feature type="chain" id="PRO_5043729613" evidence="1">
    <location>
        <begin position="25"/>
        <end position="66"/>
    </location>
</feature>
<evidence type="ECO:0000313" key="3">
    <source>
        <dbReference type="Proteomes" id="UP001497480"/>
    </source>
</evidence>
<evidence type="ECO:0000256" key="1">
    <source>
        <dbReference type="SAM" id="SignalP"/>
    </source>
</evidence>
<sequence>MSFLKCIFAAMCVVLLLSQGLVSGVTRCLGTCEIYRDCSDECKILGFTTGSCIPPDNHFCCCTRFF</sequence>
<evidence type="ECO:0000313" key="2">
    <source>
        <dbReference type="EMBL" id="CAL0303144.1"/>
    </source>
</evidence>
<dbReference type="AlphaFoldDB" id="A0AAV1W146"/>